<evidence type="ECO:0000313" key="3">
    <source>
        <dbReference type="Proteomes" id="UP000009081"/>
    </source>
</evidence>
<evidence type="ECO:0000313" key="2">
    <source>
        <dbReference type="EMBL" id="ACS43514.1"/>
    </source>
</evidence>
<evidence type="ECO:0000256" key="1">
    <source>
        <dbReference type="SAM" id="SignalP"/>
    </source>
</evidence>
<dbReference type="PROSITE" id="PS51257">
    <property type="entry name" value="PROKAR_LIPOPROTEIN"/>
    <property type="match status" value="1"/>
</dbReference>
<gene>
    <name evidence="2" type="ordered locus">MexAM1_META2p0667</name>
</gene>
<proteinExistence type="predicted"/>
<dbReference type="AlphaFoldDB" id="C5B4Y2"/>
<sequence length="155" mass="16436">MKASSRTMLATCLAVLASCGSPFAQTLPAPVQKSMQEARKSCKPEKAVFGKDFVARKDVNGDGVPDYVLDYEHFECGGSSSYYCGTGGCLTQVFASNDGGYVKVLDENVQGLEFKTLKGRPAMQIGLHGSSCGRPGMDPCGATLYWNGAKFSPAN</sequence>
<dbReference type="RefSeq" id="WP_012753964.1">
    <property type="nucleotide sequence ID" value="NC_012811.1"/>
</dbReference>
<keyword evidence="1" id="KW-0732">Signal</keyword>
<organism evidence="2 3">
    <name type="scientific">Methylorubrum extorquens (strain ATCC 14718 / DSM 1338 / JCM 2805 / NCIMB 9133 / AM1)</name>
    <name type="common">Methylobacterium extorquens</name>
    <dbReference type="NCBI Taxonomy" id="272630"/>
    <lineage>
        <taxon>Bacteria</taxon>
        <taxon>Pseudomonadati</taxon>
        <taxon>Pseudomonadota</taxon>
        <taxon>Alphaproteobacteria</taxon>
        <taxon>Hyphomicrobiales</taxon>
        <taxon>Methylobacteriaceae</taxon>
        <taxon>Methylorubrum</taxon>
    </lineage>
</organism>
<protein>
    <recommendedName>
        <fullName evidence="4">Lipoprotein</fullName>
    </recommendedName>
</protein>
<accession>C5B4Y2</accession>
<evidence type="ECO:0008006" key="4">
    <source>
        <dbReference type="Google" id="ProtNLM"/>
    </source>
</evidence>
<reference evidence="2 3" key="1">
    <citation type="journal article" date="2009" name="PLoS ONE">
        <title>Methylobacterium genome sequences: a reference blueprint to investigate microbial metabolism of C1 compounds from natural and industrial sources.</title>
        <authorList>
            <person name="Vuilleumier S."/>
            <person name="Chistoserdova L."/>
            <person name="Lee M.-C."/>
            <person name="Bringel F."/>
            <person name="Lajus A."/>
            <person name="Zhou Y."/>
            <person name="Gourion B."/>
            <person name="Barbe V."/>
            <person name="Chang J."/>
            <person name="Cruveiller S."/>
            <person name="Dossat C."/>
            <person name="Gillett W."/>
            <person name="Gruffaz C."/>
            <person name="Haugen E."/>
            <person name="Hourcade E."/>
            <person name="Levy R."/>
            <person name="Mangenot S."/>
            <person name="Muller E."/>
            <person name="Nadalig T."/>
            <person name="Pagni M."/>
            <person name="Penny C."/>
            <person name="Peyraud R."/>
            <person name="Robinson D.G."/>
            <person name="Roche D."/>
            <person name="Rouy Z."/>
            <person name="Saenampechek C."/>
            <person name="Salvignol G."/>
            <person name="Vallenet D."/>
            <person name="Wu Z."/>
            <person name="Marx C.J."/>
            <person name="Vorholt J.A."/>
            <person name="Olson M.V."/>
            <person name="Kaul R."/>
            <person name="Weissenbach J."/>
            <person name="Medigue C."/>
            <person name="Lidstrom M.E."/>
        </authorList>
    </citation>
    <scope>NUCLEOTIDE SEQUENCE [LARGE SCALE GENOMIC DNA]</scope>
    <source>
        <strain evidence="3">ATCC 14718 / DSM 1338 / JCM 2805 / NCIMB 9133 / AM1</strain>
    </source>
</reference>
<feature type="signal peptide" evidence="1">
    <location>
        <begin position="1"/>
        <end position="24"/>
    </location>
</feature>
<name>C5B4Y2_METEA</name>
<feature type="chain" id="PRO_5002946655" description="Lipoprotein" evidence="1">
    <location>
        <begin position="25"/>
        <end position="155"/>
    </location>
</feature>
<keyword evidence="3" id="KW-1185">Reference proteome</keyword>
<geneLocation type="plasmid" evidence="2 3">
    <name>megaplasmid</name>
</geneLocation>
<keyword evidence="2" id="KW-0614">Plasmid</keyword>
<dbReference type="HOGENOM" id="CLU_119399_0_0_5"/>
<dbReference type="KEGG" id="mea:Mex_2p0667"/>
<dbReference type="Proteomes" id="UP000009081">
    <property type="component" value="Plasmid megaplasmid"/>
</dbReference>
<dbReference type="OrthoDB" id="7444491at2"/>
<dbReference type="EMBL" id="CP001511">
    <property type="protein sequence ID" value="ACS43514.1"/>
    <property type="molecule type" value="Genomic_DNA"/>
</dbReference>